<accession>A0ABN4Y6P5</accession>
<sequence>MAKVDKAISKIVHFDTKQLYLLQNQKPTDQRDYLFFVIGDYSHKLHPAILPEHTATSAANLLLHNVIECCMNNYSSLYKN</sequence>
<reference evidence="2" key="1">
    <citation type="submission" date="2017-03" db="EMBL/GenBank/DDBJ databases">
        <title>FDA dAtabase for Regulatory Grade micrObial Sequences (FDA-ARGOS): Supporting development and validation of Infectious Disease Dx tests.</title>
        <authorList>
            <person name="Campos J."/>
            <person name="Goldberg B."/>
            <person name="Tallon L."/>
            <person name="Sadzewicz L."/>
            <person name="Sengamalay N."/>
            <person name="Ott S."/>
            <person name="Godinez A."/>
            <person name="Nagaraj S."/>
            <person name="Vyas G."/>
            <person name="Aluvathingal J."/>
            <person name="Nadendla S."/>
            <person name="Geyer C."/>
            <person name="Nandy P."/>
            <person name="Hobson J."/>
            <person name="Sichtig H."/>
        </authorList>
    </citation>
    <scope>NUCLEOTIDE SEQUENCE [LARGE SCALE GENOMIC DNA]</scope>
    <source>
        <strain evidence="2">FDAARGOS_260</strain>
    </source>
</reference>
<protein>
    <submittedName>
        <fullName evidence="1">Uncharacterized protein</fullName>
    </submittedName>
</protein>
<evidence type="ECO:0000313" key="2">
    <source>
        <dbReference type="Proteomes" id="UP000191272"/>
    </source>
</evidence>
<gene>
    <name evidence="1" type="ORF">A6J88_09760</name>
</gene>
<proteinExistence type="predicted"/>
<evidence type="ECO:0000313" key="1">
    <source>
        <dbReference type="EMBL" id="ARC51456.1"/>
    </source>
</evidence>
<dbReference type="Proteomes" id="UP000191272">
    <property type="component" value="Chromosome"/>
</dbReference>
<name>A0ABN4Y6P5_NEIMU</name>
<organism evidence="1 2">
    <name type="scientific">Neisseria mucosa</name>
    <dbReference type="NCBI Taxonomy" id="488"/>
    <lineage>
        <taxon>Bacteria</taxon>
        <taxon>Pseudomonadati</taxon>
        <taxon>Pseudomonadota</taxon>
        <taxon>Betaproteobacteria</taxon>
        <taxon>Neisseriales</taxon>
        <taxon>Neisseriaceae</taxon>
        <taxon>Neisseria</taxon>
    </lineage>
</organism>
<keyword evidence="2" id="KW-1185">Reference proteome</keyword>
<dbReference type="EMBL" id="CP020452">
    <property type="protein sequence ID" value="ARC51456.1"/>
    <property type="molecule type" value="Genomic_DNA"/>
</dbReference>